<gene>
    <name evidence="2" type="ORF">SAMN05216389_10552</name>
</gene>
<dbReference type="Proteomes" id="UP000198618">
    <property type="component" value="Unassembled WGS sequence"/>
</dbReference>
<organism evidence="2 3">
    <name type="scientific">Oceanobacillus limi</name>
    <dbReference type="NCBI Taxonomy" id="930131"/>
    <lineage>
        <taxon>Bacteria</taxon>
        <taxon>Bacillati</taxon>
        <taxon>Bacillota</taxon>
        <taxon>Bacilli</taxon>
        <taxon>Bacillales</taxon>
        <taxon>Bacillaceae</taxon>
        <taxon>Oceanobacillus</taxon>
    </lineage>
</organism>
<feature type="region of interest" description="Disordered" evidence="1">
    <location>
        <begin position="25"/>
        <end position="46"/>
    </location>
</feature>
<dbReference type="OrthoDB" id="9905156at2"/>
<feature type="compositionally biased region" description="Polar residues" evidence="1">
    <location>
        <begin position="207"/>
        <end position="220"/>
    </location>
</feature>
<name>A0A1I0BJ79_9BACI</name>
<evidence type="ECO:0000313" key="3">
    <source>
        <dbReference type="Proteomes" id="UP000198618"/>
    </source>
</evidence>
<feature type="region of interest" description="Disordered" evidence="1">
    <location>
        <begin position="193"/>
        <end position="274"/>
    </location>
</feature>
<keyword evidence="3" id="KW-1185">Reference proteome</keyword>
<dbReference type="RefSeq" id="WP_090868281.1">
    <property type="nucleotide sequence ID" value="NZ_FOHE01000005.1"/>
</dbReference>
<feature type="compositionally biased region" description="Basic and acidic residues" evidence="1">
    <location>
        <begin position="36"/>
        <end position="46"/>
    </location>
</feature>
<feature type="compositionally biased region" description="Acidic residues" evidence="1">
    <location>
        <begin position="242"/>
        <end position="255"/>
    </location>
</feature>
<accession>A0A1I0BJ79</accession>
<sequence>MHRTGIYFGLFILLFLGACDSSPPYKVEENEDVSEEEKATPKDPSPLREELAIEGLTLGSSYDEVVEVLGEPRSLETGRAEDLTLMDYENHHIVLRDDEIVGLKDERKSAKTSSGVATGDSVNDLLGKYTYTKQTADEAFYMYDDELIIVFLADGTNKIYSMELHEKDTYLSLVEMTMDELLVRSEIFETPLTPSTASENADEGLSENGSEIQSDSTNTEQESKDRISEQGNDTDAEKEVSTDDIEDNGNTDGIEDPGNTGQEEKVESSDDDYDPFQKQHEVAAFSKTVNIGDREEVVRDYMGEGNIDARNESITIYASPPIKFVAEDGVIKFISWGRSGSFEDWETKEGIGRRSTLEQAEKAYEGFDYKLLYREGLDLPSFMQIDDGEDVLMLEFSSGRVSYIFRCMPEMLDSLYVRNSTFYNPNQLKESPF</sequence>
<evidence type="ECO:0000256" key="1">
    <source>
        <dbReference type="SAM" id="MobiDB-lite"/>
    </source>
</evidence>
<dbReference type="Gene3D" id="3.40.33.10">
    <property type="entry name" value="CAP"/>
    <property type="match status" value="1"/>
</dbReference>
<reference evidence="2 3" key="1">
    <citation type="submission" date="2016-10" db="EMBL/GenBank/DDBJ databases">
        <authorList>
            <person name="de Groot N.N."/>
        </authorList>
    </citation>
    <scope>NUCLEOTIDE SEQUENCE [LARGE SCALE GENOMIC DNA]</scope>
    <source>
        <strain evidence="2 3">IBRC-M 10780</strain>
    </source>
</reference>
<dbReference type="PROSITE" id="PS51257">
    <property type="entry name" value="PROKAR_LIPOPROTEIN"/>
    <property type="match status" value="1"/>
</dbReference>
<proteinExistence type="predicted"/>
<protein>
    <submittedName>
        <fullName evidence="2">Uncharacterized protein</fullName>
    </submittedName>
</protein>
<dbReference type="EMBL" id="FOHE01000005">
    <property type="protein sequence ID" value="SET07044.1"/>
    <property type="molecule type" value="Genomic_DNA"/>
</dbReference>
<dbReference type="InterPro" id="IPR035940">
    <property type="entry name" value="CAP_sf"/>
</dbReference>
<evidence type="ECO:0000313" key="2">
    <source>
        <dbReference type="EMBL" id="SET07044.1"/>
    </source>
</evidence>
<dbReference type="AlphaFoldDB" id="A0A1I0BJ79"/>